<dbReference type="Pfam" id="PF02467">
    <property type="entry name" value="Whib"/>
    <property type="match status" value="1"/>
</dbReference>
<evidence type="ECO:0000256" key="10">
    <source>
        <dbReference type="ARBA" id="ARBA00023163"/>
    </source>
</evidence>
<comment type="PTM">
    <text evidence="11">Upon Fe-S cluster removal intramolecular disulfide bonds are formed.</text>
</comment>
<evidence type="ECO:0000256" key="6">
    <source>
        <dbReference type="ARBA" id="ARBA00023014"/>
    </source>
</evidence>
<dbReference type="PROSITE" id="PS51674">
    <property type="entry name" value="4FE4S_WBL"/>
    <property type="match status" value="1"/>
</dbReference>
<keyword evidence="4 11" id="KW-0479">Metal-binding</keyword>
<evidence type="ECO:0000256" key="11">
    <source>
        <dbReference type="HAMAP-Rule" id="MF_01479"/>
    </source>
</evidence>
<evidence type="ECO:0000259" key="13">
    <source>
        <dbReference type="PROSITE" id="PS51674"/>
    </source>
</evidence>
<dbReference type="InterPro" id="IPR003482">
    <property type="entry name" value="Whib"/>
</dbReference>
<evidence type="ECO:0000256" key="3">
    <source>
        <dbReference type="ARBA" id="ARBA00022485"/>
    </source>
</evidence>
<keyword evidence="7 11" id="KW-0805">Transcription regulation</keyword>
<keyword evidence="11" id="KW-0963">Cytoplasm</keyword>
<evidence type="ECO:0000313" key="15">
    <source>
        <dbReference type="Proteomes" id="UP000237752"/>
    </source>
</evidence>
<keyword evidence="3 11" id="KW-0004">4Fe-4S</keyword>
<dbReference type="GO" id="GO:0005737">
    <property type="term" value="C:cytoplasm"/>
    <property type="evidence" value="ECO:0007669"/>
    <property type="project" value="UniProtKB-SubCell"/>
</dbReference>
<dbReference type="GO" id="GO:0051539">
    <property type="term" value="F:4 iron, 4 sulfur cluster binding"/>
    <property type="evidence" value="ECO:0007669"/>
    <property type="project" value="UniProtKB-UniRule"/>
</dbReference>
<comment type="subcellular location">
    <subcellularLocation>
        <location evidence="1 11">Cytoplasm</location>
    </subcellularLocation>
</comment>
<dbReference type="GO" id="GO:0046872">
    <property type="term" value="F:metal ion binding"/>
    <property type="evidence" value="ECO:0007669"/>
    <property type="project" value="UniProtKB-KW"/>
</dbReference>
<keyword evidence="8 11" id="KW-0238">DNA-binding</keyword>
<feature type="region of interest" description="Disordered" evidence="12">
    <location>
        <begin position="108"/>
        <end position="129"/>
    </location>
</feature>
<dbReference type="EMBL" id="PVUE01000020">
    <property type="protein sequence ID" value="PRZ38543.1"/>
    <property type="molecule type" value="Genomic_DNA"/>
</dbReference>
<dbReference type="GO" id="GO:0003677">
    <property type="term" value="F:DNA binding"/>
    <property type="evidence" value="ECO:0007669"/>
    <property type="project" value="UniProtKB-UniRule"/>
</dbReference>
<dbReference type="GO" id="GO:0045454">
    <property type="term" value="P:cell redox homeostasis"/>
    <property type="evidence" value="ECO:0007669"/>
    <property type="project" value="TreeGrafter"/>
</dbReference>
<comment type="cofactor">
    <cofactor evidence="11">
        <name>[4Fe-4S] cluster</name>
        <dbReference type="ChEBI" id="CHEBI:49883"/>
    </cofactor>
    <text evidence="11">Binds 1 [4Fe-4S] cluster per subunit. Following nitrosylation of the [4Fe-4S] cluster binds 1 [4Fe-8(NO)] cluster per subunit.</text>
</comment>
<name>A0A2T0ZQE9_9ACTN</name>
<keyword evidence="10 11" id="KW-0804">Transcription</keyword>
<organism evidence="14 15">
    <name type="scientific">Antricoccus suffuscus</name>
    <dbReference type="NCBI Taxonomy" id="1629062"/>
    <lineage>
        <taxon>Bacteria</taxon>
        <taxon>Bacillati</taxon>
        <taxon>Actinomycetota</taxon>
        <taxon>Actinomycetes</taxon>
        <taxon>Geodermatophilales</taxon>
        <taxon>Antricoccaceae</taxon>
        <taxon>Antricoccus</taxon>
    </lineage>
</organism>
<protein>
    <recommendedName>
        <fullName evidence="11">Transcriptional regulator WhiB</fullName>
    </recommendedName>
</protein>
<reference evidence="14 15" key="1">
    <citation type="submission" date="2018-03" db="EMBL/GenBank/DDBJ databases">
        <title>Genomic Encyclopedia of Archaeal and Bacterial Type Strains, Phase II (KMG-II): from individual species to whole genera.</title>
        <authorList>
            <person name="Goeker M."/>
        </authorList>
    </citation>
    <scope>NUCLEOTIDE SEQUENCE [LARGE SCALE GENOMIC DNA]</scope>
    <source>
        <strain evidence="14 15">DSM 100065</strain>
    </source>
</reference>
<dbReference type="PANTHER" id="PTHR38839">
    <property type="entry name" value="TRANSCRIPTIONAL REGULATOR WHID-RELATED"/>
    <property type="match status" value="1"/>
</dbReference>
<feature type="binding site" evidence="11">
    <location>
        <position position="49"/>
    </location>
    <ligand>
        <name>[4Fe-4S] cluster</name>
        <dbReference type="ChEBI" id="CHEBI:49883"/>
    </ligand>
</feature>
<keyword evidence="9 11" id="KW-1015">Disulfide bond</keyword>
<dbReference type="PANTHER" id="PTHR38839:SF2">
    <property type="entry name" value="TRANSCRIPTIONAL REGULATOR WHIB7-RELATED"/>
    <property type="match status" value="1"/>
</dbReference>
<keyword evidence="5 11" id="KW-0408">Iron</keyword>
<comment type="function">
    <text evidence="11">Acts as a transcriptional regulator. Probably redox-responsive. The apo- but not holo-form probably binds DNA.</text>
</comment>
<evidence type="ECO:0000256" key="9">
    <source>
        <dbReference type="ARBA" id="ARBA00023157"/>
    </source>
</evidence>
<evidence type="ECO:0000256" key="4">
    <source>
        <dbReference type="ARBA" id="ARBA00022723"/>
    </source>
</evidence>
<evidence type="ECO:0000256" key="8">
    <source>
        <dbReference type="ARBA" id="ARBA00023125"/>
    </source>
</evidence>
<comment type="caution">
    <text evidence="14">The sequence shown here is derived from an EMBL/GenBank/DDBJ whole genome shotgun (WGS) entry which is preliminary data.</text>
</comment>
<dbReference type="Proteomes" id="UP000237752">
    <property type="component" value="Unassembled WGS sequence"/>
</dbReference>
<proteinExistence type="inferred from homology"/>
<dbReference type="AlphaFoldDB" id="A0A2T0ZQE9"/>
<dbReference type="HAMAP" id="MF_01479">
    <property type="entry name" value="WhiB"/>
    <property type="match status" value="1"/>
</dbReference>
<evidence type="ECO:0000256" key="2">
    <source>
        <dbReference type="ARBA" id="ARBA00006597"/>
    </source>
</evidence>
<dbReference type="PROSITE" id="PS00354">
    <property type="entry name" value="HMGI_Y"/>
    <property type="match status" value="1"/>
</dbReference>
<feature type="binding site" evidence="11">
    <location>
        <position position="72"/>
    </location>
    <ligand>
        <name>[4Fe-4S] cluster</name>
        <dbReference type="ChEBI" id="CHEBI:49883"/>
    </ligand>
</feature>
<evidence type="ECO:0000256" key="12">
    <source>
        <dbReference type="SAM" id="MobiDB-lite"/>
    </source>
</evidence>
<dbReference type="GO" id="GO:0047134">
    <property type="term" value="F:protein-disulfide reductase [NAD(P)H] activity"/>
    <property type="evidence" value="ECO:0007669"/>
    <property type="project" value="TreeGrafter"/>
</dbReference>
<dbReference type="RefSeq" id="WP_272946812.1">
    <property type="nucleotide sequence ID" value="NZ_PVUE01000020.1"/>
</dbReference>
<feature type="domain" description="4Fe-4S Wbl-type" evidence="13">
    <location>
        <begin position="48"/>
        <end position="105"/>
    </location>
</feature>
<sequence>MTTQTKTTTATVQNYQLGANKMPSPTSPISAATPLVSAPVFSADDELPCQVQDPDLWFAESPAALQKAKELCAQCPVRVECLVSAIDRREPWGVWGGEIFEQGVVIAQKRGRGRPRKDAPVRDQPGRAA</sequence>
<accession>A0A2T0ZQE9</accession>
<keyword evidence="15" id="KW-1185">Reference proteome</keyword>
<evidence type="ECO:0000256" key="7">
    <source>
        <dbReference type="ARBA" id="ARBA00023015"/>
    </source>
</evidence>
<dbReference type="InterPro" id="IPR000637">
    <property type="entry name" value="HMGI/Y_DNA-bd_CS"/>
</dbReference>
<comment type="PTM">
    <text evidence="11">The Fe-S cluster can be nitrosylated by nitric oxide (NO).</text>
</comment>
<gene>
    <name evidence="11" type="primary">whiB</name>
    <name evidence="14" type="ORF">CLV47_12010</name>
</gene>
<feature type="compositionally biased region" description="Basic and acidic residues" evidence="12">
    <location>
        <begin position="116"/>
        <end position="129"/>
    </location>
</feature>
<keyword evidence="6 11" id="KW-0411">Iron-sulfur</keyword>
<evidence type="ECO:0000256" key="1">
    <source>
        <dbReference type="ARBA" id="ARBA00004496"/>
    </source>
</evidence>
<dbReference type="GO" id="GO:0045892">
    <property type="term" value="P:negative regulation of DNA-templated transcription"/>
    <property type="evidence" value="ECO:0007669"/>
    <property type="project" value="TreeGrafter"/>
</dbReference>
<evidence type="ECO:0000313" key="14">
    <source>
        <dbReference type="EMBL" id="PRZ38543.1"/>
    </source>
</evidence>
<dbReference type="GO" id="GO:0035731">
    <property type="term" value="F:dinitrosyl-iron complex binding"/>
    <property type="evidence" value="ECO:0007669"/>
    <property type="project" value="UniProtKB-UniRule"/>
</dbReference>
<evidence type="ECO:0000256" key="5">
    <source>
        <dbReference type="ARBA" id="ARBA00023004"/>
    </source>
</evidence>
<feature type="binding site" evidence="11">
    <location>
        <position position="75"/>
    </location>
    <ligand>
        <name>[4Fe-4S] cluster</name>
        <dbReference type="ChEBI" id="CHEBI:49883"/>
    </ligand>
</feature>
<feature type="binding site" evidence="11">
    <location>
        <position position="81"/>
    </location>
    <ligand>
        <name>[4Fe-4S] cluster</name>
        <dbReference type="ChEBI" id="CHEBI:49883"/>
    </ligand>
</feature>
<dbReference type="InterPro" id="IPR034768">
    <property type="entry name" value="4FE4S_WBL"/>
</dbReference>
<comment type="similarity">
    <text evidence="2 11">Belongs to the WhiB family.</text>
</comment>